<reference evidence="1" key="1">
    <citation type="submission" date="2021-06" db="EMBL/GenBank/DDBJ databases">
        <authorList>
            <person name="Kallberg Y."/>
            <person name="Tangrot J."/>
            <person name="Rosling A."/>
        </authorList>
    </citation>
    <scope>NUCLEOTIDE SEQUENCE</scope>
    <source>
        <strain evidence="1">AU212A</strain>
    </source>
</reference>
<proteinExistence type="predicted"/>
<organism evidence="1 2">
    <name type="scientific">Scutellospora calospora</name>
    <dbReference type="NCBI Taxonomy" id="85575"/>
    <lineage>
        <taxon>Eukaryota</taxon>
        <taxon>Fungi</taxon>
        <taxon>Fungi incertae sedis</taxon>
        <taxon>Mucoromycota</taxon>
        <taxon>Glomeromycotina</taxon>
        <taxon>Glomeromycetes</taxon>
        <taxon>Diversisporales</taxon>
        <taxon>Gigasporaceae</taxon>
        <taxon>Scutellospora</taxon>
    </lineage>
</organism>
<accession>A0ACA9NE81</accession>
<dbReference type="Proteomes" id="UP000789860">
    <property type="component" value="Unassembled WGS sequence"/>
</dbReference>
<name>A0ACA9NE81_9GLOM</name>
<evidence type="ECO:0000313" key="1">
    <source>
        <dbReference type="EMBL" id="CAG8649179.1"/>
    </source>
</evidence>
<dbReference type="EMBL" id="CAJVPM010023281">
    <property type="protein sequence ID" value="CAG8649179.1"/>
    <property type="molecule type" value="Genomic_DNA"/>
</dbReference>
<gene>
    <name evidence="1" type="ORF">SCALOS_LOCUS8611</name>
</gene>
<protein>
    <submittedName>
        <fullName evidence="1">970_t:CDS:1</fullName>
    </submittedName>
</protein>
<sequence length="132" mass="15972">KNPQLRNPKKISNYKSVHSSSKVLKNNQHFNELLVLYIDHKEYLKIQIRKKYSFVCDRDFRYLVKNNIWRLKYIASKLYVVNKKYEKFQDLIKKKVQNDNDNISWSQELNNRNTLNCHSINYSDKDFGLKPS</sequence>
<evidence type="ECO:0000313" key="2">
    <source>
        <dbReference type="Proteomes" id="UP000789860"/>
    </source>
</evidence>
<feature type="non-terminal residue" evidence="1">
    <location>
        <position position="1"/>
    </location>
</feature>
<feature type="non-terminal residue" evidence="1">
    <location>
        <position position="132"/>
    </location>
</feature>
<keyword evidence="2" id="KW-1185">Reference proteome</keyword>
<comment type="caution">
    <text evidence="1">The sequence shown here is derived from an EMBL/GenBank/DDBJ whole genome shotgun (WGS) entry which is preliminary data.</text>
</comment>